<proteinExistence type="predicted"/>
<feature type="region of interest" description="Disordered" evidence="1">
    <location>
        <begin position="175"/>
        <end position="195"/>
    </location>
</feature>
<dbReference type="Proteomes" id="UP001205740">
    <property type="component" value="Unassembled WGS sequence"/>
</dbReference>
<accession>A0ABT1H327</accession>
<protein>
    <recommendedName>
        <fullName evidence="4">DUF2993 domain-containing protein</fullName>
    </recommendedName>
</protein>
<evidence type="ECO:0000313" key="3">
    <source>
        <dbReference type="Proteomes" id="UP001205740"/>
    </source>
</evidence>
<dbReference type="RefSeq" id="WP_253654533.1">
    <property type="nucleotide sequence ID" value="NZ_BAAAOE010000003.1"/>
</dbReference>
<dbReference type="EMBL" id="JAMTCG010000003">
    <property type="protein sequence ID" value="MCP2160983.1"/>
    <property type="molecule type" value="Genomic_DNA"/>
</dbReference>
<evidence type="ECO:0000256" key="1">
    <source>
        <dbReference type="SAM" id="MobiDB-lite"/>
    </source>
</evidence>
<name>A0ABT1H327_9NOCA</name>
<dbReference type="InterPro" id="IPR021373">
    <property type="entry name" value="DUF2993"/>
</dbReference>
<sequence length="328" mass="34856">MVGSPRLRRPLRRILWTLLVVIVVAVVGALGVDTAIAINAERSFAKALMSSRSDDGESPALRFEPEVTISGFPAYRAVEAGRYSQIGITARAVDVTGPATFRYNQQPRMPHGCTGDDPCRADVRTRLTDVRVGGKHSMTRPFSPWVGLKVGSATTSTTIDSVAVGRMLGIDDLTVNTPAPEGEAGSGGPQDGLLSRTKGVLLTGTVRTPAPDNRDVKVSVTVDLSIRGGALHLQATGFYTGPEEHSDTVVPKAYAAQVLERFTATLPTLPTSWGAIPTSARSSGSDLMVEGTPNLEYAQSPELFLNPAGSAFFMYTCRSGGQFHRPPC</sequence>
<evidence type="ECO:0000313" key="2">
    <source>
        <dbReference type="EMBL" id="MCP2160983.1"/>
    </source>
</evidence>
<keyword evidence="3" id="KW-1185">Reference proteome</keyword>
<dbReference type="Pfam" id="PF11209">
    <property type="entry name" value="LmeA"/>
    <property type="match status" value="1"/>
</dbReference>
<evidence type="ECO:0008006" key="4">
    <source>
        <dbReference type="Google" id="ProtNLM"/>
    </source>
</evidence>
<comment type="caution">
    <text evidence="2">The sequence shown here is derived from an EMBL/GenBank/DDBJ whole genome shotgun (WGS) entry which is preliminary data.</text>
</comment>
<gene>
    <name evidence="2" type="ORF">LX12_002170</name>
</gene>
<reference evidence="2 3" key="1">
    <citation type="submission" date="2022-06" db="EMBL/GenBank/DDBJ databases">
        <title>Genomic Encyclopedia of Archaeal and Bacterial Type Strains, Phase II (KMG-II): from individual species to whole genera.</title>
        <authorList>
            <person name="Goeker M."/>
        </authorList>
    </citation>
    <scope>NUCLEOTIDE SEQUENCE [LARGE SCALE GENOMIC DNA]</scope>
    <source>
        <strain evidence="2 3">DSM 45037</strain>
    </source>
</reference>
<organism evidence="2 3">
    <name type="scientific">Williamsia serinedens</name>
    <dbReference type="NCBI Taxonomy" id="391736"/>
    <lineage>
        <taxon>Bacteria</taxon>
        <taxon>Bacillati</taxon>
        <taxon>Actinomycetota</taxon>
        <taxon>Actinomycetes</taxon>
        <taxon>Mycobacteriales</taxon>
        <taxon>Nocardiaceae</taxon>
        <taxon>Williamsia</taxon>
    </lineage>
</organism>